<feature type="transmembrane region" description="Helical" evidence="6">
    <location>
        <begin position="100"/>
        <end position="118"/>
    </location>
</feature>
<feature type="transmembrane region" description="Helical" evidence="6">
    <location>
        <begin position="63"/>
        <end position="80"/>
    </location>
</feature>
<keyword evidence="4 6" id="KW-1133">Transmembrane helix</keyword>
<sequence>MRYVISGGTATVVNLAAIWLSRQITNYEISVFIGAIAGTITTYLLTKIFVFNANSKAFDHSEIMRFLSVHAVVCMQIWLVSVSIERWVLPVYWTSNLREALASMIGVGSVVFTGFFLHRNVTFRTDLKL</sequence>
<evidence type="ECO:0000256" key="1">
    <source>
        <dbReference type="ARBA" id="ARBA00004141"/>
    </source>
</evidence>
<organism evidence="8 9">
    <name type="scientific">Candidatus Nitrotoga arctica</name>
    <dbReference type="NCBI Taxonomy" id="453162"/>
    <lineage>
        <taxon>Bacteria</taxon>
        <taxon>Pseudomonadati</taxon>
        <taxon>Pseudomonadota</taxon>
        <taxon>Betaproteobacteria</taxon>
        <taxon>Nitrosomonadales</taxon>
        <taxon>Gallionellaceae</taxon>
        <taxon>Candidatus Nitrotoga</taxon>
    </lineage>
</organism>
<evidence type="ECO:0000259" key="7">
    <source>
        <dbReference type="Pfam" id="PF04138"/>
    </source>
</evidence>
<dbReference type="EMBL" id="OU912926">
    <property type="protein sequence ID" value="CAG9932804.1"/>
    <property type="molecule type" value="Genomic_DNA"/>
</dbReference>
<dbReference type="InterPro" id="IPR051401">
    <property type="entry name" value="GtrA_CellWall_Glycosyl"/>
</dbReference>
<dbReference type="PANTHER" id="PTHR38459">
    <property type="entry name" value="PROPHAGE BACTOPRENOL-LINKED GLUCOSE TRANSLOCASE HOMOLOG"/>
    <property type="match status" value="1"/>
</dbReference>
<comment type="subcellular location">
    <subcellularLocation>
        <location evidence="1">Membrane</location>
        <topology evidence="1">Multi-pass membrane protein</topology>
    </subcellularLocation>
</comment>
<dbReference type="PANTHER" id="PTHR38459:SF1">
    <property type="entry name" value="PROPHAGE BACTOPRENOL-LINKED GLUCOSE TRANSLOCASE HOMOLOG"/>
    <property type="match status" value="1"/>
</dbReference>
<dbReference type="InterPro" id="IPR007267">
    <property type="entry name" value="GtrA_DPMS_TM"/>
</dbReference>
<dbReference type="Proteomes" id="UP000839052">
    <property type="component" value="Chromosome"/>
</dbReference>
<gene>
    <name evidence="8" type="ORF">NTG6680_1551</name>
</gene>
<accession>A0ABN8AME7</accession>
<keyword evidence="3 6" id="KW-0812">Transmembrane</keyword>
<evidence type="ECO:0000256" key="3">
    <source>
        <dbReference type="ARBA" id="ARBA00022692"/>
    </source>
</evidence>
<proteinExistence type="inferred from homology"/>
<evidence type="ECO:0000256" key="5">
    <source>
        <dbReference type="ARBA" id="ARBA00023136"/>
    </source>
</evidence>
<evidence type="ECO:0000313" key="9">
    <source>
        <dbReference type="Proteomes" id="UP000839052"/>
    </source>
</evidence>
<feature type="transmembrane region" description="Helical" evidence="6">
    <location>
        <begin position="29"/>
        <end position="51"/>
    </location>
</feature>
<evidence type="ECO:0000256" key="6">
    <source>
        <dbReference type="SAM" id="Phobius"/>
    </source>
</evidence>
<feature type="domain" description="GtrA/DPMS transmembrane" evidence="7">
    <location>
        <begin position="2"/>
        <end position="123"/>
    </location>
</feature>
<name>A0ABN8AME7_9PROT</name>
<keyword evidence="9" id="KW-1185">Reference proteome</keyword>
<keyword evidence="5 6" id="KW-0472">Membrane</keyword>
<protein>
    <submittedName>
        <fullName evidence="8">Flippase GtrA</fullName>
    </submittedName>
</protein>
<evidence type="ECO:0000256" key="4">
    <source>
        <dbReference type="ARBA" id="ARBA00022989"/>
    </source>
</evidence>
<comment type="similarity">
    <text evidence="2">Belongs to the GtrA family.</text>
</comment>
<reference evidence="8 9" key="1">
    <citation type="submission" date="2021-10" db="EMBL/GenBank/DDBJ databases">
        <authorList>
            <person name="Koch H."/>
        </authorList>
    </citation>
    <scope>NUCLEOTIDE SEQUENCE [LARGE SCALE GENOMIC DNA]</scope>
    <source>
        <strain evidence="8">6680</strain>
    </source>
</reference>
<dbReference type="Pfam" id="PF04138">
    <property type="entry name" value="GtrA_DPMS_TM"/>
    <property type="match status" value="1"/>
</dbReference>
<evidence type="ECO:0000256" key="2">
    <source>
        <dbReference type="ARBA" id="ARBA00009399"/>
    </source>
</evidence>
<evidence type="ECO:0000313" key="8">
    <source>
        <dbReference type="EMBL" id="CAG9932804.1"/>
    </source>
</evidence>